<evidence type="ECO:0000313" key="1">
    <source>
        <dbReference type="EMBL" id="PWW03664.1"/>
    </source>
</evidence>
<proteinExistence type="predicted"/>
<sequence>MNAAIIIMTILGCDDSATQCHYVETVDRQWATIQTCDADSEARLRGYSNLKYPVVVAVCQTPEDAGMVDAAIEDGSVLAEAPDKRTDPDSAHSTEAQASVASRVFTQIKGVLPAAAGIKSLIAKPVHFVTDGYSWVAQRFEK</sequence>
<name>A0A317PSS1_9HYPH</name>
<organism evidence="1 2">
    <name type="scientific">Hoeflea marina</name>
    <dbReference type="NCBI Taxonomy" id="274592"/>
    <lineage>
        <taxon>Bacteria</taxon>
        <taxon>Pseudomonadati</taxon>
        <taxon>Pseudomonadota</taxon>
        <taxon>Alphaproteobacteria</taxon>
        <taxon>Hyphomicrobiales</taxon>
        <taxon>Rhizobiaceae</taxon>
        <taxon>Hoeflea</taxon>
    </lineage>
</organism>
<dbReference type="Proteomes" id="UP000246352">
    <property type="component" value="Unassembled WGS sequence"/>
</dbReference>
<comment type="caution">
    <text evidence="1">The sequence shown here is derived from an EMBL/GenBank/DDBJ whole genome shotgun (WGS) entry which is preliminary data.</text>
</comment>
<evidence type="ECO:0000313" key="2">
    <source>
        <dbReference type="Proteomes" id="UP000246352"/>
    </source>
</evidence>
<dbReference type="AlphaFoldDB" id="A0A317PSS1"/>
<dbReference type="OrthoDB" id="7916376at2"/>
<accession>A0A317PSS1</accession>
<reference evidence="1 2" key="1">
    <citation type="submission" date="2018-05" db="EMBL/GenBank/DDBJ databases">
        <title>Genomic Encyclopedia of Type Strains, Phase IV (KMG-IV): sequencing the most valuable type-strain genomes for metagenomic binning, comparative biology and taxonomic classification.</title>
        <authorList>
            <person name="Goeker M."/>
        </authorList>
    </citation>
    <scope>NUCLEOTIDE SEQUENCE [LARGE SCALE GENOMIC DNA]</scope>
    <source>
        <strain evidence="1 2">DSM 16791</strain>
    </source>
</reference>
<dbReference type="EMBL" id="QGTR01000001">
    <property type="protein sequence ID" value="PWW03664.1"/>
    <property type="molecule type" value="Genomic_DNA"/>
</dbReference>
<dbReference type="RefSeq" id="WP_110030189.1">
    <property type="nucleotide sequence ID" value="NZ_QGTR01000001.1"/>
</dbReference>
<gene>
    <name evidence="1" type="ORF">DFR52_101350</name>
</gene>
<keyword evidence="2" id="KW-1185">Reference proteome</keyword>
<protein>
    <submittedName>
        <fullName evidence="1">Uncharacterized protein</fullName>
    </submittedName>
</protein>